<dbReference type="SUPFAM" id="SSF110221">
    <property type="entry name" value="AbfB domain"/>
    <property type="match status" value="1"/>
</dbReference>
<evidence type="ECO:0000256" key="1">
    <source>
        <dbReference type="ARBA" id="ARBA00023157"/>
    </source>
</evidence>
<dbReference type="Pfam" id="PF00024">
    <property type="entry name" value="PAN_1"/>
    <property type="match status" value="1"/>
</dbReference>
<dbReference type="OrthoDB" id="9566065at2759"/>
<dbReference type="GO" id="GO:0046373">
    <property type="term" value="P:L-arabinose metabolic process"/>
    <property type="evidence" value="ECO:0007669"/>
    <property type="project" value="InterPro"/>
</dbReference>
<dbReference type="CDD" id="cd00037">
    <property type="entry name" value="CLECT"/>
    <property type="match status" value="1"/>
</dbReference>
<sequence>RDAERGNKMKVVFIALIQCLFIARIKSGPSSTLFSSKTTIYETIINGKMLQNSEITTVFVENVLQCLRECNKMNTCVSVNFEIIDPSAGGKRCVLNKNVIGEGFALVDDTNYQYVQMSKQHLANSKVKCSRDVHKRNLLCDAKPCANHKHNYNGHCYEFVESPLTTYDDASLYCQAFDGYLVSINDEAESNFVNTILDGSTYLTYMGLKQKNPTVNIYETWDDGTPSVFTRWSVGQPNSAGEQCVVFHHSDYQKWHDVSCGSAVQFICESQQGPSLDSFDGPYYLQPKSDNSSYIGVMNTNQLWLSNQTATLEAFYFQTPGLTRLNHSVTLISDDKGGNVMHVTAQTVSLQNEENHDSNVNFLQESSFTFVEDEFWPGFITLHSSTGDYLRVSGGQLVAQGYEDTAAFKSSASFQLIASP</sequence>
<feature type="chain" id="PRO_5035757774" description="C-type lectin domain-containing protein" evidence="2">
    <location>
        <begin position="28"/>
        <end position="420"/>
    </location>
</feature>
<dbReference type="Gene3D" id="2.80.10.50">
    <property type="match status" value="1"/>
</dbReference>
<dbReference type="SMART" id="SM00034">
    <property type="entry name" value="CLECT"/>
    <property type="match status" value="1"/>
</dbReference>
<evidence type="ECO:0000259" key="3">
    <source>
        <dbReference type="PROSITE" id="PS50041"/>
    </source>
</evidence>
<dbReference type="Pfam" id="PF00059">
    <property type="entry name" value="Lectin_C"/>
    <property type="match status" value="1"/>
</dbReference>
<name>A0A8S4PT52_OWEFU</name>
<dbReference type="Proteomes" id="UP000749559">
    <property type="component" value="Unassembled WGS sequence"/>
</dbReference>
<dbReference type="EMBL" id="CAIIXF020000010">
    <property type="protein sequence ID" value="CAH1796640.1"/>
    <property type="molecule type" value="Genomic_DNA"/>
</dbReference>
<dbReference type="AlphaFoldDB" id="A0A8S4PT52"/>
<dbReference type="PROSITE" id="PS50041">
    <property type="entry name" value="C_TYPE_LECTIN_2"/>
    <property type="match status" value="1"/>
</dbReference>
<feature type="non-terminal residue" evidence="4">
    <location>
        <position position="420"/>
    </location>
</feature>
<evidence type="ECO:0000313" key="4">
    <source>
        <dbReference type="EMBL" id="CAH1796640.1"/>
    </source>
</evidence>
<keyword evidence="1" id="KW-1015">Disulfide bond</keyword>
<dbReference type="PANTHER" id="PTHR22803">
    <property type="entry name" value="MANNOSE, PHOSPHOLIPASE, LECTIN RECEPTOR RELATED"/>
    <property type="match status" value="1"/>
</dbReference>
<dbReference type="PROSITE" id="PS00615">
    <property type="entry name" value="C_TYPE_LECTIN_1"/>
    <property type="match status" value="1"/>
</dbReference>
<accession>A0A8S4PT52</accession>
<reference evidence="4" key="1">
    <citation type="submission" date="2022-03" db="EMBL/GenBank/DDBJ databases">
        <authorList>
            <person name="Martin C."/>
        </authorList>
    </citation>
    <scope>NUCLEOTIDE SEQUENCE</scope>
</reference>
<protein>
    <recommendedName>
        <fullName evidence="3">C-type lectin domain-containing protein</fullName>
    </recommendedName>
</protein>
<proteinExistence type="predicted"/>
<dbReference type="InterPro" id="IPR036195">
    <property type="entry name" value="AbfB_ABD_sf"/>
</dbReference>
<dbReference type="InterPro" id="IPR016187">
    <property type="entry name" value="CTDL_fold"/>
</dbReference>
<dbReference type="InterPro" id="IPR018378">
    <property type="entry name" value="C-type_lectin_CS"/>
</dbReference>
<keyword evidence="5" id="KW-1185">Reference proteome</keyword>
<dbReference type="InterPro" id="IPR001304">
    <property type="entry name" value="C-type_lectin-like"/>
</dbReference>
<comment type="caution">
    <text evidence="4">The sequence shown here is derived from an EMBL/GenBank/DDBJ whole genome shotgun (WGS) entry which is preliminary data.</text>
</comment>
<organism evidence="4 5">
    <name type="scientific">Owenia fusiformis</name>
    <name type="common">Polychaete worm</name>
    <dbReference type="NCBI Taxonomy" id="6347"/>
    <lineage>
        <taxon>Eukaryota</taxon>
        <taxon>Metazoa</taxon>
        <taxon>Spiralia</taxon>
        <taxon>Lophotrochozoa</taxon>
        <taxon>Annelida</taxon>
        <taxon>Polychaeta</taxon>
        <taxon>Sedentaria</taxon>
        <taxon>Canalipalpata</taxon>
        <taxon>Sabellida</taxon>
        <taxon>Oweniida</taxon>
        <taxon>Oweniidae</taxon>
        <taxon>Owenia</taxon>
    </lineage>
</organism>
<dbReference type="SUPFAM" id="SSF56436">
    <property type="entry name" value="C-type lectin-like"/>
    <property type="match status" value="1"/>
</dbReference>
<dbReference type="Gene3D" id="3.10.100.10">
    <property type="entry name" value="Mannose-Binding Protein A, subunit A"/>
    <property type="match status" value="1"/>
</dbReference>
<dbReference type="InterPro" id="IPR016186">
    <property type="entry name" value="C-type_lectin-like/link_sf"/>
</dbReference>
<evidence type="ECO:0000313" key="5">
    <source>
        <dbReference type="Proteomes" id="UP000749559"/>
    </source>
</evidence>
<dbReference type="GO" id="GO:0046556">
    <property type="term" value="F:alpha-L-arabinofuranosidase activity"/>
    <property type="evidence" value="ECO:0007669"/>
    <property type="project" value="InterPro"/>
</dbReference>
<keyword evidence="2" id="KW-0732">Signal</keyword>
<feature type="domain" description="C-type lectin" evidence="3">
    <location>
        <begin position="152"/>
        <end position="269"/>
    </location>
</feature>
<evidence type="ECO:0000256" key="2">
    <source>
        <dbReference type="SAM" id="SignalP"/>
    </source>
</evidence>
<feature type="signal peptide" evidence="2">
    <location>
        <begin position="1"/>
        <end position="27"/>
    </location>
</feature>
<dbReference type="InterPro" id="IPR003609">
    <property type="entry name" value="Pan_app"/>
</dbReference>
<gene>
    <name evidence="4" type="ORF">OFUS_LOCUS21029</name>
</gene>
<dbReference type="InterPro" id="IPR050111">
    <property type="entry name" value="C-type_lectin/snaclec_domain"/>
</dbReference>